<keyword evidence="2 10" id="KW-0489">Methyltransferase</keyword>
<dbReference type="PANTHER" id="PTHR13847:SF283">
    <property type="entry name" value="TRNA 5-METHYLAMINOMETHYL-2-THIOURIDINE BIOSYNTHESIS BIFUNCTIONAL PROTEIN MNMC"/>
    <property type="match status" value="1"/>
</dbReference>
<organism evidence="13 14">
    <name type="scientific">Dechloromonas hankyongensis</name>
    <dbReference type="NCBI Taxonomy" id="2908002"/>
    <lineage>
        <taxon>Bacteria</taxon>
        <taxon>Pseudomonadati</taxon>
        <taxon>Pseudomonadota</taxon>
        <taxon>Betaproteobacteria</taxon>
        <taxon>Rhodocyclales</taxon>
        <taxon>Azonexaceae</taxon>
        <taxon>Dechloromonas</taxon>
    </lineage>
</organism>
<sequence>MDGPPLPPAGGSIEQARHIALVGNTLPQRWQGRDRFVVLDTHFGTGLNFLTLWQAWRDDPQRCRRLHVVAFEKHPYPAADLASAQRAWPELAELAAALQQQWPVLAPGMHRLRFAGSQVVLTLVFGDIASQLRAIEGAVDAYILDDFSADDKAELCRSLSRLAAPGATLATPAVGEAVGAALAAAEFDLEQRPDDAYGAPMVVGRLRARRPLRHVPPAERRAVVIGAGIAGSTAAHALAAAGWQVTVLEQAAEPATGASCNLAGVLRPLPSADDNRLSRLTRAGYLATRALLASLPDARWAACGVMHLGREPIHEEQQRRTVAQLGFPPELVSFIEADEASQRLGWPVATGGWWFANGGWVQPSSVCLAALASFPDRLSVRFNACVDRLENTGSGWRALDAAGQVLGEAPVLVMASGAAAPRFEQFAWLPQRAARGQVTHLLAGATQPLHHVVCKLGYVMPDVDGLRLIGATLQYADSDPSVRMADHQENLARLNLGLPGFAADVAPTTLTGRVGFRPMSPDRLPIVGPVPDPAATRPNTRLHNLPRQPGLWCVQGFGARGIVWSALMADLLVSRLEGEPLPLENDLVDACDPGRFLLKAARRPRDEADDAE</sequence>
<evidence type="ECO:0000256" key="10">
    <source>
        <dbReference type="HAMAP-Rule" id="MF_01102"/>
    </source>
</evidence>
<reference evidence="13" key="1">
    <citation type="submission" date="2022-01" db="EMBL/GenBank/DDBJ databases">
        <authorList>
            <person name="Jo J.-H."/>
            <person name="Im W.-T."/>
        </authorList>
    </citation>
    <scope>NUCLEOTIDE SEQUENCE</scope>
    <source>
        <strain evidence="13">XY25</strain>
    </source>
</reference>
<dbReference type="EC" id="1.5.-.-" evidence="10"/>
<dbReference type="HAMAP" id="MF_01102">
    <property type="entry name" value="MnmC"/>
    <property type="match status" value="1"/>
</dbReference>
<dbReference type="Gene3D" id="3.50.50.60">
    <property type="entry name" value="FAD/NAD(P)-binding domain"/>
    <property type="match status" value="1"/>
</dbReference>
<comment type="cofactor">
    <cofactor evidence="10">
        <name>FAD</name>
        <dbReference type="ChEBI" id="CHEBI:57692"/>
    </cofactor>
</comment>
<dbReference type="Pfam" id="PF01266">
    <property type="entry name" value="DAO"/>
    <property type="match status" value="1"/>
</dbReference>
<evidence type="ECO:0000256" key="7">
    <source>
        <dbReference type="ARBA" id="ARBA00022827"/>
    </source>
</evidence>
<dbReference type="Gene3D" id="3.30.9.10">
    <property type="entry name" value="D-Amino Acid Oxidase, subunit A, domain 2"/>
    <property type="match status" value="1"/>
</dbReference>
<evidence type="ECO:0000256" key="9">
    <source>
        <dbReference type="ARBA" id="ARBA00023268"/>
    </source>
</evidence>
<feature type="region of interest" description="FAD-dependent cmnm(5)s(2)U34 oxidoreductase" evidence="10">
    <location>
        <begin position="225"/>
        <end position="612"/>
    </location>
</feature>
<evidence type="ECO:0000256" key="8">
    <source>
        <dbReference type="ARBA" id="ARBA00023002"/>
    </source>
</evidence>
<keyword evidence="9 10" id="KW-0511">Multifunctional enzyme</keyword>
<comment type="similarity">
    <text evidence="10">In the N-terminal section; belongs to the methyltransferase superfamily. tRNA (mnm(5)s(2)U34)-methyltransferase family.</text>
</comment>
<protein>
    <recommendedName>
        <fullName evidence="10">tRNA 5-methylaminomethyl-2-thiouridine biosynthesis bifunctional protein MnmC</fullName>
        <shortName evidence="10">tRNA mnm(5)s(2)U biosynthesis bifunctional protein</shortName>
    </recommendedName>
    <domain>
        <recommendedName>
            <fullName evidence="10">tRNA (mnm(5)s(2)U34)-methyltransferase</fullName>
            <ecNumber evidence="10">2.1.1.61</ecNumber>
        </recommendedName>
    </domain>
    <domain>
        <recommendedName>
            <fullName evidence="10">FAD-dependent cmnm(5)s(2)U34 oxidoreductase</fullName>
            <ecNumber evidence="10">1.5.-.-</ecNumber>
        </recommendedName>
    </domain>
</protein>
<dbReference type="EMBL" id="JAKLTN010000002">
    <property type="protein sequence ID" value="MCG2578128.1"/>
    <property type="molecule type" value="Genomic_DNA"/>
</dbReference>
<evidence type="ECO:0000256" key="2">
    <source>
        <dbReference type="ARBA" id="ARBA00022603"/>
    </source>
</evidence>
<evidence type="ECO:0000259" key="11">
    <source>
        <dbReference type="Pfam" id="PF01266"/>
    </source>
</evidence>
<comment type="similarity">
    <text evidence="10">In the C-terminal section; belongs to the DAO family.</text>
</comment>
<dbReference type="InterPro" id="IPR006076">
    <property type="entry name" value="FAD-dep_OxRdtase"/>
</dbReference>
<comment type="caution">
    <text evidence="13">The sequence shown here is derived from an EMBL/GenBank/DDBJ whole genome shotgun (WGS) entry which is preliminary data.</text>
</comment>
<dbReference type="SUPFAM" id="SSF51905">
    <property type="entry name" value="FAD/NAD(P)-binding domain"/>
    <property type="match status" value="1"/>
</dbReference>
<keyword evidence="7 10" id="KW-0274">FAD</keyword>
<feature type="domain" description="MnmC-like methyltransferase" evidence="12">
    <location>
        <begin position="89"/>
        <end position="195"/>
    </location>
</feature>
<dbReference type="InterPro" id="IPR017610">
    <property type="entry name" value="tRNA_S-uridine_synth_MnmC_C"/>
</dbReference>
<keyword evidence="1 10" id="KW-0963">Cytoplasm</keyword>
<evidence type="ECO:0000313" key="14">
    <source>
        <dbReference type="Proteomes" id="UP001165384"/>
    </source>
</evidence>
<evidence type="ECO:0000256" key="6">
    <source>
        <dbReference type="ARBA" id="ARBA00022694"/>
    </source>
</evidence>
<keyword evidence="5 10" id="KW-0949">S-adenosyl-L-methionine</keyword>
<keyword evidence="4 10" id="KW-0808">Transferase</keyword>
<dbReference type="NCBIfam" id="TIGR03197">
    <property type="entry name" value="MnmC_Cterm"/>
    <property type="match status" value="1"/>
</dbReference>
<comment type="function">
    <text evidence="10">Catalyzes the last two steps in the biosynthesis of 5-methylaminomethyl-2-thiouridine (mnm(5)s(2)U) at the wobble position (U34) in tRNA. Catalyzes the FAD-dependent demodification of cmnm(5)s(2)U34 to nm(5)s(2)U34, followed by the transfer of a methyl group from S-adenosyl-L-methionine to nm(5)s(2)U34, to form mnm(5)s(2)U34.</text>
</comment>
<feature type="region of interest" description="tRNA (mnm(5)s(2)U34)-methyltransferase" evidence="10">
    <location>
        <begin position="1"/>
        <end position="207"/>
    </location>
</feature>
<dbReference type="InterPro" id="IPR008471">
    <property type="entry name" value="MnmC-like_methylTransf"/>
</dbReference>
<comment type="subcellular location">
    <subcellularLocation>
        <location evidence="10">Cytoplasm</location>
    </subcellularLocation>
</comment>
<dbReference type="NCBIfam" id="NF002483">
    <property type="entry name" value="PRK01747.1-4"/>
    <property type="match status" value="1"/>
</dbReference>
<dbReference type="Proteomes" id="UP001165384">
    <property type="component" value="Unassembled WGS sequence"/>
</dbReference>
<evidence type="ECO:0000313" key="13">
    <source>
        <dbReference type="EMBL" id="MCG2578128.1"/>
    </source>
</evidence>
<dbReference type="Pfam" id="PF05430">
    <property type="entry name" value="Methyltransf_30"/>
    <property type="match status" value="1"/>
</dbReference>
<evidence type="ECO:0000256" key="5">
    <source>
        <dbReference type="ARBA" id="ARBA00022691"/>
    </source>
</evidence>
<feature type="domain" description="FAD dependent oxidoreductase" evidence="11">
    <location>
        <begin position="222"/>
        <end position="574"/>
    </location>
</feature>
<keyword evidence="6 10" id="KW-0819">tRNA processing</keyword>
<dbReference type="EC" id="2.1.1.61" evidence="10"/>
<dbReference type="InterPro" id="IPR023032">
    <property type="entry name" value="tRNA_MAMT_biosynth_bifunc_MnmC"/>
</dbReference>
<evidence type="ECO:0000259" key="12">
    <source>
        <dbReference type="Pfam" id="PF05430"/>
    </source>
</evidence>
<dbReference type="Gene3D" id="3.40.50.150">
    <property type="entry name" value="Vaccinia Virus protein VP39"/>
    <property type="match status" value="1"/>
</dbReference>
<dbReference type="InterPro" id="IPR036188">
    <property type="entry name" value="FAD/NAD-bd_sf"/>
</dbReference>
<keyword evidence="8 10" id="KW-0560">Oxidoreductase</keyword>
<name>A0ABS9K4N2_9RHOO</name>
<evidence type="ECO:0000256" key="3">
    <source>
        <dbReference type="ARBA" id="ARBA00022630"/>
    </source>
</evidence>
<proteinExistence type="inferred from homology"/>
<gene>
    <name evidence="10 13" type="primary">mnmC</name>
    <name evidence="13" type="ORF">LZ012_14125</name>
</gene>
<keyword evidence="3 10" id="KW-0285">Flavoprotein</keyword>
<dbReference type="PANTHER" id="PTHR13847">
    <property type="entry name" value="SARCOSINE DEHYDROGENASE-RELATED"/>
    <property type="match status" value="1"/>
</dbReference>
<accession>A0ABS9K4N2</accession>
<evidence type="ECO:0000256" key="4">
    <source>
        <dbReference type="ARBA" id="ARBA00022679"/>
    </source>
</evidence>
<comment type="catalytic activity">
    <reaction evidence="10">
        <text>5-aminomethyl-2-thiouridine(34) in tRNA + S-adenosyl-L-methionine = 5-methylaminomethyl-2-thiouridine(34) in tRNA + S-adenosyl-L-homocysteine + H(+)</text>
        <dbReference type="Rhea" id="RHEA:19569"/>
        <dbReference type="Rhea" id="RHEA-COMP:10195"/>
        <dbReference type="Rhea" id="RHEA-COMP:10197"/>
        <dbReference type="ChEBI" id="CHEBI:15378"/>
        <dbReference type="ChEBI" id="CHEBI:57856"/>
        <dbReference type="ChEBI" id="CHEBI:59789"/>
        <dbReference type="ChEBI" id="CHEBI:74454"/>
        <dbReference type="ChEBI" id="CHEBI:74455"/>
        <dbReference type="EC" id="2.1.1.61"/>
    </reaction>
</comment>
<dbReference type="InterPro" id="IPR029063">
    <property type="entry name" value="SAM-dependent_MTases_sf"/>
</dbReference>
<dbReference type="RefSeq" id="WP_275711456.1">
    <property type="nucleotide sequence ID" value="NZ_JAKLTN010000002.1"/>
</dbReference>
<keyword evidence="14" id="KW-1185">Reference proteome</keyword>
<evidence type="ECO:0000256" key="1">
    <source>
        <dbReference type="ARBA" id="ARBA00022490"/>
    </source>
</evidence>